<gene>
    <name evidence="2" type="ORF">EX30DRAFT_349691</name>
</gene>
<protein>
    <submittedName>
        <fullName evidence="2">Uncharacterized protein</fullName>
    </submittedName>
</protein>
<proteinExistence type="predicted"/>
<sequence>MEEEDQESDFAADWGAAEMQQQQQQQSGENVNKRRDGGSSSTVTAKSSEAVEVELEIGGDRRRQEETGGDRRRQEETGGDVRREAGGDGFAPADFHTDTNHPSSRQQSINAAWSRNCDILLNAAEPPLLILTQSLPHHPPAE</sequence>
<dbReference type="Proteomes" id="UP000298138">
    <property type="component" value="Unassembled WGS sequence"/>
</dbReference>
<dbReference type="InParanoid" id="A0A4S2MUR1"/>
<reference evidence="2 3" key="1">
    <citation type="submission" date="2019-04" db="EMBL/GenBank/DDBJ databases">
        <title>Comparative genomics and transcriptomics to analyze fruiting body development in filamentous ascomycetes.</title>
        <authorList>
            <consortium name="DOE Joint Genome Institute"/>
            <person name="Lutkenhaus R."/>
            <person name="Traeger S."/>
            <person name="Breuer J."/>
            <person name="Kuo A."/>
            <person name="Lipzen A."/>
            <person name="Pangilinan J."/>
            <person name="Dilworth D."/>
            <person name="Sandor L."/>
            <person name="Poggeler S."/>
            <person name="Barry K."/>
            <person name="Grigoriev I.V."/>
            <person name="Nowrousian M."/>
        </authorList>
    </citation>
    <scope>NUCLEOTIDE SEQUENCE [LARGE SCALE GENOMIC DNA]</scope>
    <source>
        <strain evidence="2 3">CBS 389.68</strain>
    </source>
</reference>
<feature type="compositionally biased region" description="Acidic residues" evidence="1">
    <location>
        <begin position="1"/>
        <end position="10"/>
    </location>
</feature>
<keyword evidence="3" id="KW-1185">Reference proteome</keyword>
<organism evidence="2 3">
    <name type="scientific">Ascodesmis nigricans</name>
    <dbReference type="NCBI Taxonomy" id="341454"/>
    <lineage>
        <taxon>Eukaryota</taxon>
        <taxon>Fungi</taxon>
        <taxon>Dikarya</taxon>
        <taxon>Ascomycota</taxon>
        <taxon>Pezizomycotina</taxon>
        <taxon>Pezizomycetes</taxon>
        <taxon>Pezizales</taxon>
        <taxon>Ascodesmidaceae</taxon>
        <taxon>Ascodesmis</taxon>
    </lineage>
</organism>
<name>A0A4S2MUR1_9PEZI</name>
<feature type="region of interest" description="Disordered" evidence="1">
    <location>
        <begin position="1"/>
        <end position="108"/>
    </location>
</feature>
<evidence type="ECO:0000313" key="2">
    <source>
        <dbReference type="EMBL" id="TGZ80253.1"/>
    </source>
</evidence>
<dbReference type="EMBL" id="ML220126">
    <property type="protein sequence ID" value="TGZ80253.1"/>
    <property type="molecule type" value="Genomic_DNA"/>
</dbReference>
<feature type="compositionally biased region" description="Basic and acidic residues" evidence="1">
    <location>
        <begin position="58"/>
        <end position="86"/>
    </location>
</feature>
<evidence type="ECO:0000313" key="3">
    <source>
        <dbReference type="Proteomes" id="UP000298138"/>
    </source>
</evidence>
<feature type="compositionally biased region" description="Polar residues" evidence="1">
    <location>
        <begin position="38"/>
        <end position="47"/>
    </location>
</feature>
<dbReference type="AlphaFoldDB" id="A0A4S2MUR1"/>
<accession>A0A4S2MUR1</accession>
<evidence type="ECO:0000256" key="1">
    <source>
        <dbReference type="SAM" id="MobiDB-lite"/>
    </source>
</evidence>